<protein>
    <recommendedName>
        <fullName evidence="3">Group-specific protein</fullName>
    </recommendedName>
</protein>
<dbReference type="Proteomes" id="UP000640786">
    <property type="component" value="Unassembled WGS sequence"/>
</dbReference>
<evidence type="ECO:0008006" key="3">
    <source>
        <dbReference type="Google" id="ProtNLM"/>
    </source>
</evidence>
<comment type="caution">
    <text evidence="1">The sequence shown here is derived from an EMBL/GenBank/DDBJ whole genome shotgun (WGS) entry which is preliminary data.</text>
</comment>
<reference evidence="1 2" key="1">
    <citation type="submission" date="2020-08" db="EMBL/GenBank/DDBJ databases">
        <title>A Genomic Blueprint of the Chicken Gut Microbiome.</title>
        <authorList>
            <person name="Gilroy R."/>
            <person name="Ravi A."/>
            <person name="Getino M."/>
            <person name="Pursley I."/>
            <person name="Horton D.L."/>
            <person name="Alikhan N.-F."/>
            <person name="Baker D."/>
            <person name="Gharbi K."/>
            <person name="Hall N."/>
            <person name="Watson M."/>
            <person name="Adriaenssens E.M."/>
            <person name="Foster-Nyarko E."/>
            <person name="Jarju S."/>
            <person name="Secka A."/>
            <person name="Antonio M."/>
            <person name="Oren A."/>
            <person name="Chaudhuri R."/>
            <person name="La Ragione R.M."/>
            <person name="Hildebrand F."/>
            <person name="Pallen M.J."/>
        </authorList>
    </citation>
    <scope>NUCLEOTIDE SEQUENCE [LARGE SCALE GENOMIC DNA]</scope>
    <source>
        <strain evidence="1 2">Sa2BUA9</strain>
    </source>
</reference>
<name>A0ABR8RF55_9BACI</name>
<organism evidence="1 2">
    <name type="scientific">Psychrobacillus faecigallinarum</name>
    <dbReference type="NCBI Taxonomy" id="2762235"/>
    <lineage>
        <taxon>Bacteria</taxon>
        <taxon>Bacillati</taxon>
        <taxon>Bacillota</taxon>
        <taxon>Bacilli</taxon>
        <taxon>Bacillales</taxon>
        <taxon>Bacillaceae</taxon>
        <taxon>Psychrobacillus</taxon>
    </lineage>
</organism>
<dbReference type="RefSeq" id="WP_151112559.1">
    <property type="nucleotide sequence ID" value="NZ_JACSQO010000016.1"/>
</dbReference>
<proteinExistence type="predicted"/>
<keyword evidence="2" id="KW-1185">Reference proteome</keyword>
<sequence>MYDPTVFENLKVAFENLLYDMDNIERKINITNRTDRMDFSIIKRDFSIEFVLSDKQKVTAEIIIEASLEELASEILETPGKAPGCTLQLKFQKSVIEVPEECKSIELALKEIWEDDITITQRLSFEYGQLKKNYVNTILLSFHQKIKEENIGEIDDFLSSVIETLELLHTI</sequence>
<evidence type="ECO:0000313" key="2">
    <source>
        <dbReference type="Proteomes" id="UP000640786"/>
    </source>
</evidence>
<evidence type="ECO:0000313" key="1">
    <source>
        <dbReference type="EMBL" id="MBD7946325.1"/>
    </source>
</evidence>
<accession>A0ABR8RF55</accession>
<dbReference type="EMBL" id="JACSQO010000016">
    <property type="protein sequence ID" value="MBD7946325.1"/>
    <property type="molecule type" value="Genomic_DNA"/>
</dbReference>
<gene>
    <name evidence="1" type="ORF">H9650_19675</name>
</gene>